<evidence type="ECO:0000313" key="11">
    <source>
        <dbReference type="EMBL" id="WRP14949.1"/>
    </source>
</evidence>
<protein>
    <recommendedName>
        <fullName evidence="7 9">Uroporphyrinogen-III synthase</fullName>
        <ecNumber evidence="3 9">4.2.1.75</ecNumber>
    </recommendedName>
</protein>
<evidence type="ECO:0000256" key="9">
    <source>
        <dbReference type="RuleBase" id="RU366031"/>
    </source>
</evidence>
<dbReference type="InterPro" id="IPR036108">
    <property type="entry name" value="4pyrrol_syn_uPrphyn_synt_sf"/>
</dbReference>
<organism evidence="11 12">
    <name type="scientific">Geochorda subterranea</name>
    <dbReference type="NCBI Taxonomy" id="3109564"/>
    <lineage>
        <taxon>Bacteria</taxon>
        <taxon>Bacillati</taxon>
        <taxon>Bacillota</taxon>
        <taxon>Limnochordia</taxon>
        <taxon>Limnochordales</taxon>
        <taxon>Geochordaceae</taxon>
        <taxon>Geochorda</taxon>
    </lineage>
</organism>
<dbReference type="PANTHER" id="PTHR38042">
    <property type="entry name" value="UROPORPHYRINOGEN-III SYNTHASE, CHLOROPLASTIC"/>
    <property type="match status" value="1"/>
</dbReference>
<dbReference type="EC" id="4.2.1.75" evidence="3 9"/>
<evidence type="ECO:0000256" key="3">
    <source>
        <dbReference type="ARBA" id="ARBA00013109"/>
    </source>
</evidence>
<dbReference type="Gene3D" id="3.40.50.10090">
    <property type="match status" value="2"/>
</dbReference>
<name>A0ABZ1BQ66_9FIRM</name>
<dbReference type="CDD" id="cd06578">
    <property type="entry name" value="HemD"/>
    <property type="match status" value="1"/>
</dbReference>
<feature type="domain" description="Tetrapyrrole biosynthesis uroporphyrinogen III synthase" evidence="10">
    <location>
        <begin position="23"/>
        <end position="265"/>
    </location>
</feature>
<keyword evidence="12" id="KW-1185">Reference proteome</keyword>
<gene>
    <name evidence="11" type="ORF">VLY81_01890</name>
</gene>
<evidence type="ECO:0000313" key="12">
    <source>
        <dbReference type="Proteomes" id="UP001333102"/>
    </source>
</evidence>
<dbReference type="GO" id="GO:0004852">
    <property type="term" value="F:uroporphyrinogen-III synthase activity"/>
    <property type="evidence" value="ECO:0007669"/>
    <property type="project" value="UniProtKB-EC"/>
</dbReference>
<evidence type="ECO:0000256" key="7">
    <source>
        <dbReference type="ARBA" id="ARBA00040167"/>
    </source>
</evidence>
<comment type="function">
    <text evidence="6 9">Catalyzes cyclization of the linear tetrapyrrole, hydroxymethylbilane, to the macrocyclic uroporphyrinogen III.</text>
</comment>
<evidence type="ECO:0000256" key="2">
    <source>
        <dbReference type="ARBA" id="ARBA00008133"/>
    </source>
</evidence>
<comment type="pathway">
    <text evidence="1 9">Porphyrin-containing compound metabolism; protoporphyrin-IX biosynthesis; coproporphyrinogen-III from 5-aminolevulinate: step 3/4.</text>
</comment>
<dbReference type="InterPro" id="IPR039793">
    <property type="entry name" value="UROS/Hem4"/>
</dbReference>
<evidence type="ECO:0000256" key="8">
    <source>
        <dbReference type="ARBA" id="ARBA00048617"/>
    </source>
</evidence>
<comment type="similarity">
    <text evidence="2 9">Belongs to the uroporphyrinogen-III synthase family.</text>
</comment>
<dbReference type="PANTHER" id="PTHR38042:SF1">
    <property type="entry name" value="UROPORPHYRINOGEN-III SYNTHASE, CHLOROPLASTIC"/>
    <property type="match status" value="1"/>
</dbReference>
<sequence>MSPGPLAGCRVLVTRPAHQAAPTVAALEAAGAAVVVEPLIRIEPPADPGPLREAAEGLLEGAYDWAVVTSPNGAAALADVLEQAAGWPPGRGPSGEDGAGTRLRARLCAVGPGTRKALESRGLVVHCVPERAEGAAIPDALQRLEPLAGRRILLALGDRADDRLEAALRARGARPVRVTAYRTLEDPSAARQAAERVRLGAVDLVLVASPSQVAALSGALVQSGAGRGDGEIRAVAIGPTTARAAVQAGWRVTQARSPDPAGLVAACVEAWSATKGSPPRPAGPDDGR</sequence>
<dbReference type="EMBL" id="CP141614">
    <property type="protein sequence ID" value="WRP14949.1"/>
    <property type="molecule type" value="Genomic_DNA"/>
</dbReference>
<reference evidence="12" key="1">
    <citation type="submission" date="2023-12" db="EMBL/GenBank/DDBJ databases">
        <title>Novel isolates from deep terrestrial aquifers shed light on the physiology and ecology of the class Limnochordia.</title>
        <authorList>
            <person name="Karnachuk O.V."/>
            <person name="Lukina A.P."/>
            <person name="Avakyan M.R."/>
            <person name="Kadnikov V."/>
            <person name="Begmatov S."/>
            <person name="Beletsky A.V."/>
            <person name="Mardanov A.V."/>
            <person name="Ravin N.V."/>
        </authorList>
    </citation>
    <scope>NUCLEOTIDE SEQUENCE [LARGE SCALE GENOMIC DNA]</scope>
    <source>
        <strain evidence="12">LN</strain>
    </source>
</reference>
<proteinExistence type="inferred from homology"/>
<evidence type="ECO:0000256" key="5">
    <source>
        <dbReference type="ARBA" id="ARBA00023244"/>
    </source>
</evidence>
<dbReference type="InterPro" id="IPR003754">
    <property type="entry name" value="4pyrrol_synth_uPrphyn_synth"/>
</dbReference>
<evidence type="ECO:0000256" key="6">
    <source>
        <dbReference type="ARBA" id="ARBA00037589"/>
    </source>
</evidence>
<dbReference type="Proteomes" id="UP001333102">
    <property type="component" value="Chromosome"/>
</dbReference>
<evidence type="ECO:0000256" key="4">
    <source>
        <dbReference type="ARBA" id="ARBA00023239"/>
    </source>
</evidence>
<evidence type="ECO:0000256" key="1">
    <source>
        <dbReference type="ARBA" id="ARBA00004772"/>
    </source>
</evidence>
<accession>A0ABZ1BQ66</accession>
<evidence type="ECO:0000259" key="10">
    <source>
        <dbReference type="Pfam" id="PF02602"/>
    </source>
</evidence>
<dbReference type="Pfam" id="PF02602">
    <property type="entry name" value="HEM4"/>
    <property type="match status" value="1"/>
</dbReference>
<keyword evidence="5 9" id="KW-0627">Porphyrin biosynthesis</keyword>
<comment type="catalytic activity">
    <reaction evidence="8 9">
        <text>hydroxymethylbilane = uroporphyrinogen III + H2O</text>
        <dbReference type="Rhea" id="RHEA:18965"/>
        <dbReference type="ChEBI" id="CHEBI:15377"/>
        <dbReference type="ChEBI" id="CHEBI:57308"/>
        <dbReference type="ChEBI" id="CHEBI:57845"/>
        <dbReference type="EC" id="4.2.1.75"/>
    </reaction>
</comment>
<dbReference type="RefSeq" id="WP_324669338.1">
    <property type="nucleotide sequence ID" value="NZ_CP141614.1"/>
</dbReference>
<keyword evidence="4 9" id="KW-0456">Lyase</keyword>
<dbReference type="SUPFAM" id="SSF69618">
    <property type="entry name" value="HemD-like"/>
    <property type="match status" value="1"/>
</dbReference>